<proteinExistence type="predicted"/>
<accession>A0A8J2JZ60</accession>
<evidence type="ECO:0000313" key="2">
    <source>
        <dbReference type="Proteomes" id="UP000708208"/>
    </source>
</evidence>
<gene>
    <name evidence="1" type="ORF">AFUS01_LOCUS16162</name>
</gene>
<dbReference type="Proteomes" id="UP000708208">
    <property type="component" value="Unassembled WGS sequence"/>
</dbReference>
<dbReference type="EMBL" id="CAJVCH010146876">
    <property type="protein sequence ID" value="CAG7727312.1"/>
    <property type="molecule type" value="Genomic_DNA"/>
</dbReference>
<comment type="caution">
    <text evidence="1">The sequence shown here is derived from an EMBL/GenBank/DDBJ whole genome shotgun (WGS) entry which is preliminary data.</text>
</comment>
<keyword evidence="2" id="KW-1185">Reference proteome</keyword>
<sequence>MAVPKNSLCQLILPMPKHPGGMVFHSNAMPVTQMMANVGTYNMGMTIVGSGTNNQQVFCFNTDKNLFGSEEVARTLGSLFLEELQDLAREMV</sequence>
<reference evidence="1" key="1">
    <citation type="submission" date="2021-06" db="EMBL/GenBank/DDBJ databases">
        <authorList>
            <person name="Hodson N. C."/>
            <person name="Mongue J. A."/>
            <person name="Jaron S. K."/>
        </authorList>
    </citation>
    <scope>NUCLEOTIDE SEQUENCE</scope>
</reference>
<protein>
    <recommendedName>
        <fullName evidence="3">O-acyltransferase WSD1 C-terminal domain-containing protein</fullName>
    </recommendedName>
</protein>
<organism evidence="1 2">
    <name type="scientific">Allacma fusca</name>
    <dbReference type="NCBI Taxonomy" id="39272"/>
    <lineage>
        <taxon>Eukaryota</taxon>
        <taxon>Metazoa</taxon>
        <taxon>Ecdysozoa</taxon>
        <taxon>Arthropoda</taxon>
        <taxon>Hexapoda</taxon>
        <taxon>Collembola</taxon>
        <taxon>Symphypleona</taxon>
        <taxon>Sminthuridae</taxon>
        <taxon>Allacma</taxon>
    </lineage>
</organism>
<name>A0A8J2JZ60_9HEXA</name>
<evidence type="ECO:0008006" key="3">
    <source>
        <dbReference type="Google" id="ProtNLM"/>
    </source>
</evidence>
<dbReference type="AlphaFoldDB" id="A0A8J2JZ60"/>
<evidence type="ECO:0000313" key="1">
    <source>
        <dbReference type="EMBL" id="CAG7727312.1"/>
    </source>
</evidence>